<evidence type="ECO:0000313" key="3">
    <source>
        <dbReference type="Proteomes" id="UP000244090"/>
    </source>
</evidence>
<feature type="signal peptide" evidence="1">
    <location>
        <begin position="1"/>
        <end position="19"/>
    </location>
</feature>
<feature type="chain" id="PRO_5015699151" evidence="1">
    <location>
        <begin position="20"/>
        <end position="175"/>
    </location>
</feature>
<name>A0A2T6BQK3_9FLAO</name>
<keyword evidence="1" id="KW-0732">Signal</keyword>
<protein>
    <submittedName>
        <fullName evidence="2">Broad specificity phosphatase PhoE</fullName>
    </submittedName>
</protein>
<dbReference type="SUPFAM" id="SSF53254">
    <property type="entry name" value="Phosphoglycerate mutase-like"/>
    <property type="match status" value="1"/>
</dbReference>
<proteinExistence type="predicted"/>
<reference evidence="2 3" key="1">
    <citation type="submission" date="2018-04" db="EMBL/GenBank/DDBJ databases">
        <title>Genomic Encyclopedia of Archaeal and Bacterial Type Strains, Phase II (KMG-II): from individual species to whole genera.</title>
        <authorList>
            <person name="Goeker M."/>
        </authorList>
    </citation>
    <scope>NUCLEOTIDE SEQUENCE [LARGE SCALE GENOMIC DNA]</scope>
    <source>
        <strain evidence="2 3">DSM 25731</strain>
    </source>
</reference>
<dbReference type="RefSeq" id="WP_108116799.1">
    <property type="nucleotide sequence ID" value="NZ_QBKT01000014.1"/>
</dbReference>
<evidence type="ECO:0000313" key="2">
    <source>
        <dbReference type="EMBL" id="PTX58365.1"/>
    </source>
</evidence>
<dbReference type="Proteomes" id="UP000244090">
    <property type="component" value="Unassembled WGS sequence"/>
</dbReference>
<sequence>MKKNVLLVLSLFLVINCFAQEKKDAKKSTESETSVYYLIRHAEKDRSDKENRNPDLTKQGNNRAAYWASVFEKVPFDAIYSTDYNRTKQTAQPTADAKKLPIKIYDPRNIQLDRFLKETQGKTVLIVGHSNTTPHFVNRLLQREDYESIADDNNGNLYIVTISGNSKTAQLLTVN</sequence>
<dbReference type="Gene3D" id="3.40.50.1240">
    <property type="entry name" value="Phosphoglycerate mutase-like"/>
    <property type="match status" value="1"/>
</dbReference>
<organism evidence="2 3">
    <name type="scientific">Kordia periserrulae</name>
    <dbReference type="NCBI Taxonomy" id="701523"/>
    <lineage>
        <taxon>Bacteria</taxon>
        <taxon>Pseudomonadati</taxon>
        <taxon>Bacteroidota</taxon>
        <taxon>Flavobacteriia</taxon>
        <taxon>Flavobacteriales</taxon>
        <taxon>Flavobacteriaceae</taxon>
        <taxon>Kordia</taxon>
    </lineage>
</organism>
<dbReference type="EMBL" id="QBKT01000014">
    <property type="protein sequence ID" value="PTX58365.1"/>
    <property type="molecule type" value="Genomic_DNA"/>
</dbReference>
<dbReference type="OrthoDB" id="3296006at2"/>
<dbReference type="AlphaFoldDB" id="A0A2T6BQK3"/>
<dbReference type="Pfam" id="PF00300">
    <property type="entry name" value="His_Phos_1"/>
    <property type="match status" value="1"/>
</dbReference>
<comment type="caution">
    <text evidence="2">The sequence shown here is derived from an EMBL/GenBank/DDBJ whole genome shotgun (WGS) entry which is preliminary data.</text>
</comment>
<evidence type="ECO:0000256" key="1">
    <source>
        <dbReference type="SAM" id="SignalP"/>
    </source>
</evidence>
<accession>A0A2T6BQK3</accession>
<gene>
    <name evidence="2" type="ORF">C8N46_11410</name>
</gene>
<dbReference type="InterPro" id="IPR029033">
    <property type="entry name" value="His_PPase_superfam"/>
</dbReference>
<dbReference type="InterPro" id="IPR013078">
    <property type="entry name" value="His_Pase_superF_clade-1"/>
</dbReference>
<dbReference type="CDD" id="cd07067">
    <property type="entry name" value="HP_PGM_like"/>
    <property type="match status" value="1"/>
</dbReference>
<keyword evidence="3" id="KW-1185">Reference proteome</keyword>